<gene>
    <name evidence="1" type="ORF">MNB_SV-14-440</name>
</gene>
<evidence type="ECO:0000313" key="1">
    <source>
        <dbReference type="EMBL" id="SFV52279.1"/>
    </source>
</evidence>
<organism evidence="1">
    <name type="scientific">hydrothermal vent metagenome</name>
    <dbReference type="NCBI Taxonomy" id="652676"/>
    <lineage>
        <taxon>unclassified sequences</taxon>
        <taxon>metagenomes</taxon>
        <taxon>ecological metagenomes</taxon>
    </lineage>
</organism>
<reference evidence="1" key="1">
    <citation type="submission" date="2016-10" db="EMBL/GenBank/DDBJ databases">
        <authorList>
            <person name="de Groot N.N."/>
        </authorList>
    </citation>
    <scope>NUCLEOTIDE SEQUENCE</scope>
</reference>
<dbReference type="AlphaFoldDB" id="A0A1W1BFL4"/>
<dbReference type="EMBL" id="FPHN01000005">
    <property type="protein sequence ID" value="SFV52279.1"/>
    <property type="molecule type" value="Genomic_DNA"/>
</dbReference>
<sequence>MINSYTHEFKRASIGLLLSIIHNVNSKSSSKYYKFFQKELNINPDEFEEILELKEFKKSHNITVENDIDIILKELNYKRHQIMKFLMILNRCIIIDGCDIKSYQQFEKIRDSFIKKI</sequence>
<accession>A0A1W1BFL4</accession>
<protein>
    <submittedName>
        <fullName evidence="1">Uncharacterized protein</fullName>
    </submittedName>
</protein>
<proteinExistence type="predicted"/>
<name>A0A1W1BFL4_9ZZZZ</name>